<dbReference type="AlphaFoldDB" id="A0A0A9BTU2"/>
<organism evidence="1">
    <name type="scientific">Arundo donax</name>
    <name type="common">Giant reed</name>
    <name type="synonym">Donax arundinaceus</name>
    <dbReference type="NCBI Taxonomy" id="35708"/>
    <lineage>
        <taxon>Eukaryota</taxon>
        <taxon>Viridiplantae</taxon>
        <taxon>Streptophyta</taxon>
        <taxon>Embryophyta</taxon>
        <taxon>Tracheophyta</taxon>
        <taxon>Spermatophyta</taxon>
        <taxon>Magnoliopsida</taxon>
        <taxon>Liliopsida</taxon>
        <taxon>Poales</taxon>
        <taxon>Poaceae</taxon>
        <taxon>PACMAD clade</taxon>
        <taxon>Arundinoideae</taxon>
        <taxon>Arundineae</taxon>
        <taxon>Arundo</taxon>
    </lineage>
</organism>
<accession>A0A0A9BTU2</accession>
<reference evidence="1" key="2">
    <citation type="journal article" date="2015" name="Data Brief">
        <title>Shoot transcriptome of the giant reed, Arundo donax.</title>
        <authorList>
            <person name="Barrero R.A."/>
            <person name="Guerrero F.D."/>
            <person name="Moolhuijzen P."/>
            <person name="Goolsby J.A."/>
            <person name="Tidwell J."/>
            <person name="Bellgard S.E."/>
            <person name="Bellgard M.I."/>
        </authorList>
    </citation>
    <scope>NUCLEOTIDE SEQUENCE</scope>
    <source>
        <tissue evidence="1">Shoot tissue taken approximately 20 cm above the soil surface</tissue>
    </source>
</reference>
<protein>
    <submittedName>
        <fullName evidence="1">Uncharacterized protein</fullName>
    </submittedName>
</protein>
<dbReference type="EMBL" id="GBRH01231159">
    <property type="protein sequence ID" value="JAD66736.1"/>
    <property type="molecule type" value="Transcribed_RNA"/>
</dbReference>
<name>A0A0A9BTU2_ARUDO</name>
<sequence length="34" mass="4366">MWVLEGQKRIYIYYTPLLHNNLLKNYMHFLRKRI</sequence>
<evidence type="ECO:0000313" key="1">
    <source>
        <dbReference type="EMBL" id="JAD66736.1"/>
    </source>
</evidence>
<proteinExistence type="predicted"/>
<reference evidence="1" key="1">
    <citation type="submission" date="2014-09" db="EMBL/GenBank/DDBJ databases">
        <authorList>
            <person name="Magalhaes I.L.F."/>
            <person name="Oliveira U."/>
            <person name="Santos F.R."/>
            <person name="Vidigal T.H.D.A."/>
            <person name="Brescovit A.D."/>
            <person name="Santos A.J."/>
        </authorList>
    </citation>
    <scope>NUCLEOTIDE SEQUENCE</scope>
    <source>
        <tissue evidence="1">Shoot tissue taken approximately 20 cm above the soil surface</tissue>
    </source>
</reference>